<dbReference type="OrthoDB" id="2148490at2759"/>
<evidence type="ECO:0000256" key="4">
    <source>
        <dbReference type="ARBA" id="ARBA00022989"/>
    </source>
</evidence>
<keyword evidence="4 6" id="KW-1133">Transmembrane helix</keyword>
<evidence type="ECO:0000256" key="3">
    <source>
        <dbReference type="ARBA" id="ARBA00022692"/>
    </source>
</evidence>
<dbReference type="PANTHER" id="PTHR12428">
    <property type="entry name" value="OXA1"/>
    <property type="match status" value="1"/>
</dbReference>
<protein>
    <submittedName>
        <fullName evidence="7">Uncharacterized protein</fullName>
    </submittedName>
</protein>
<evidence type="ECO:0000256" key="1">
    <source>
        <dbReference type="ARBA" id="ARBA00004141"/>
    </source>
</evidence>
<name>A0A2V0P0W4_9CHLO</name>
<dbReference type="SUPFAM" id="SSF48452">
    <property type="entry name" value="TPR-like"/>
    <property type="match status" value="1"/>
</dbReference>
<dbReference type="InterPro" id="IPR001708">
    <property type="entry name" value="YidC/ALB3/OXA1/COX18"/>
</dbReference>
<dbReference type="InParanoid" id="A0A2V0P0W4"/>
<dbReference type="PANTHER" id="PTHR12428:SF65">
    <property type="entry name" value="CYTOCHROME C OXIDASE ASSEMBLY PROTEIN COX18, MITOCHONDRIAL"/>
    <property type="match status" value="1"/>
</dbReference>
<keyword evidence="3 6" id="KW-0812">Transmembrane</keyword>
<dbReference type="AlphaFoldDB" id="A0A2V0P0W4"/>
<evidence type="ECO:0000256" key="2">
    <source>
        <dbReference type="ARBA" id="ARBA00010583"/>
    </source>
</evidence>
<dbReference type="Gene3D" id="1.25.40.10">
    <property type="entry name" value="Tetratricopeptide repeat domain"/>
    <property type="match status" value="1"/>
</dbReference>
<reference evidence="7 8" key="1">
    <citation type="journal article" date="2018" name="Sci. Rep.">
        <title>Raphidocelis subcapitata (=Pseudokirchneriella subcapitata) provides an insight into genome evolution and environmental adaptations in the Sphaeropleales.</title>
        <authorList>
            <person name="Suzuki S."/>
            <person name="Yamaguchi H."/>
            <person name="Nakajima N."/>
            <person name="Kawachi M."/>
        </authorList>
    </citation>
    <scope>NUCLEOTIDE SEQUENCE [LARGE SCALE GENOMIC DNA]</scope>
    <source>
        <strain evidence="7 8">NIES-35</strain>
    </source>
</reference>
<comment type="subcellular location">
    <subcellularLocation>
        <location evidence="1">Membrane</location>
        <topology evidence="1">Multi-pass membrane protein</topology>
    </subcellularLocation>
</comment>
<evidence type="ECO:0000256" key="5">
    <source>
        <dbReference type="ARBA" id="ARBA00023136"/>
    </source>
</evidence>
<feature type="transmembrane region" description="Helical" evidence="6">
    <location>
        <begin position="250"/>
        <end position="273"/>
    </location>
</feature>
<keyword evidence="8" id="KW-1185">Reference proteome</keyword>
<comment type="similarity">
    <text evidence="2">Belongs to the OXA1/ALB3/YidC (TC 2.A.9.2) family.</text>
</comment>
<sequence>MLPLAGGPSSAAVRSLLARALASGKALPDALDGRWQHPAPRCGSCPGAARGLRTTPPAGGAAGELAAAALQLSAASPIETLGGGAGLNPIVLGTSVWELAHAATGLPWWASIPLTTLALRTALLPLTVKARGATVNFGLMRQAAAASRALWDRMQQEQQAAAVAGGGGGAAASDGKAMTRSQLTRQYLDYMRRQHATPSLWWYTANAFVQVNVFLGMSAALRHMSAVGWPGFESEGIAWFVDMTKPAVEWGTWATGYGVAGMFLPLAVFGAYIRTLEYSAVADRPRARAIMEGLTLPLFLAALVVPHATVLYWLANGTFALGLQAALSRPGAAAALGLPMAAVHARGEAGAAAKSEIERRQLQGLADASEDPAFVRYLAADTLARGQHAAAAAALKRLTALAPGDAAAWRQLGAACGRMGQWAAAGDAHARAGELLLAAAQRSSSSGGGGGGGGGPPPAAEAGAELVAGAVAYLNAASVRTADGSSGGGGGGGSGGAGAAKLGHVGRALELLHRAEADARVSDSDVWYYTAMGRLATGQLPAALDAAARSWQRAREAGGGGDGGGGEGAAAAAAAAAARLARPLATLCDKLASSSGGGGGGGQLLRAAELAAEVAAAAGPSSGEARAAVSASLRRAADAAAAAGRGDAAARLRELAGAAEGP</sequence>
<dbReference type="GO" id="GO:0032979">
    <property type="term" value="P:protein insertion into mitochondrial inner membrane from matrix"/>
    <property type="evidence" value="ECO:0007669"/>
    <property type="project" value="TreeGrafter"/>
</dbReference>
<dbReference type="FunCoup" id="A0A2V0P0W4">
    <property type="interactions" value="52"/>
</dbReference>
<proteinExistence type="inferred from homology"/>
<feature type="transmembrane region" description="Helical" evidence="6">
    <location>
        <begin position="294"/>
        <end position="315"/>
    </location>
</feature>
<dbReference type="GO" id="GO:0032977">
    <property type="term" value="F:membrane insertase activity"/>
    <property type="evidence" value="ECO:0007669"/>
    <property type="project" value="InterPro"/>
</dbReference>
<dbReference type="STRING" id="307507.A0A2V0P0W4"/>
<evidence type="ECO:0000256" key="6">
    <source>
        <dbReference type="SAM" id="Phobius"/>
    </source>
</evidence>
<dbReference type="GO" id="GO:0005743">
    <property type="term" value="C:mitochondrial inner membrane"/>
    <property type="evidence" value="ECO:0007669"/>
    <property type="project" value="TreeGrafter"/>
</dbReference>
<gene>
    <name evidence="7" type="ORF">Rsub_03691</name>
</gene>
<evidence type="ECO:0000313" key="8">
    <source>
        <dbReference type="Proteomes" id="UP000247498"/>
    </source>
</evidence>
<organism evidence="7 8">
    <name type="scientific">Raphidocelis subcapitata</name>
    <dbReference type="NCBI Taxonomy" id="307507"/>
    <lineage>
        <taxon>Eukaryota</taxon>
        <taxon>Viridiplantae</taxon>
        <taxon>Chlorophyta</taxon>
        <taxon>core chlorophytes</taxon>
        <taxon>Chlorophyceae</taxon>
        <taxon>CS clade</taxon>
        <taxon>Sphaeropleales</taxon>
        <taxon>Selenastraceae</taxon>
        <taxon>Raphidocelis</taxon>
    </lineage>
</organism>
<dbReference type="Proteomes" id="UP000247498">
    <property type="component" value="Unassembled WGS sequence"/>
</dbReference>
<dbReference type="InterPro" id="IPR011990">
    <property type="entry name" value="TPR-like_helical_dom_sf"/>
</dbReference>
<evidence type="ECO:0000313" key="7">
    <source>
        <dbReference type="EMBL" id="GBF90837.1"/>
    </source>
</evidence>
<comment type="caution">
    <text evidence="7">The sequence shown here is derived from an EMBL/GenBank/DDBJ whole genome shotgun (WGS) entry which is preliminary data.</text>
</comment>
<accession>A0A2V0P0W4</accession>
<keyword evidence="5 6" id="KW-0472">Membrane</keyword>
<dbReference type="EMBL" id="BDRX01000020">
    <property type="protein sequence ID" value="GBF90837.1"/>
    <property type="molecule type" value="Genomic_DNA"/>
</dbReference>
<feature type="transmembrane region" description="Helical" evidence="6">
    <location>
        <begin position="200"/>
        <end position="221"/>
    </location>
</feature>